<evidence type="ECO:0008006" key="4">
    <source>
        <dbReference type="Google" id="ProtNLM"/>
    </source>
</evidence>
<dbReference type="Gene3D" id="3.40.50.150">
    <property type="entry name" value="Vaccinia Virus protein VP39"/>
    <property type="match status" value="1"/>
</dbReference>
<dbReference type="STRING" id="290397.Adeh_4079"/>
<proteinExistence type="predicted"/>
<evidence type="ECO:0000256" key="1">
    <source>
        <dbReference type="SAM" id="MobiDB-lite"/>
    </source>
</evidence>
<feature type="region of interest" description="Disordered" evidence="1">
    <location>
        <begin position="225"/>
        <end position="252"/>
    </location>
</feature>
<dbReference type="AlphaFoldDB" id="Q2IGY4"/>
<evidence type="ECO:0000313" key="3">
    <source>
        <dbReference type="Proteomes" id="UP000001935"/>
    </source>
</evidence>
<dbReference type="Proteomes" id="UP000001935">
    <property type="component" value="Chromosome"/>
</dbReference>
<dbReference type="RefSeq" id="WP_011423125.1">
    <property type="nucleotide sequence ID" value="NC_007760.1"/>
</dbReference>
<dbReference type="HOGENOM" id="CLU_075955_0_0_7"/>
<dbReference type="EMBL" id="CP000251">
    <property type="protein sequence ID" value="ABC83843.1"/>
    <property type="molecule type" value="Genomic_DNA"/>
</dbReference>
<dbReference type="InterPro" id="IPR029063">
    <property type="entry name" value="SAM-dependent_MTases_sf"/>
</dbReference>
<dbReference type="eggNOG" id="COG0863">
    <property type="taxonomic scope" value="Bacteria"/>
</dbReference>
<evidence type="ECO:0000313" key="2">
    <source>
        <dbReference type="EMBL" id="ABC83843.1"/>
    </source>
</evidence>
<protein>
    <recommendedName>
        <fullName evidence="4">Methyltransferase</fullName>
    </recommendedName>
</protein>
<sequence>MADGRPQAGEVGARAPRRDVRCGDGVAFLREAAPLPPDHALVTSLPDASELPALGAAGWEAWFVDVAALACAAVDAGAPAIFYQTDVKRDGAWVDKAHLVALGAARAGARLRFHKIVCRVPPGTATFGRPAYAHLLCCSRALRLDPARATPDVLPALGQMPWPRAMGAAACEAVARFLLAETGCRTVVDPFCGLGTMLAVANAHGLDAVGVELSRRRADRARRLQADPGGRLRLLPRAPGDAAGHTAEDDPP</sequence>
<name>Q2IGY4_ANADE</name>
<gene>
    <name evidence="2" type="ordered locus">Adeh_4079</name>
</gene>
<accession>Q2IGY4</accession>
<dbReference type="KEGG" id="ade:Adeh_4079"/>
<reference evidence="2" key="1">
    <citation type="submission" date="2006-01" db="EMBL/GenBank/DDBJ databases">
        <title>Complete sequence of Anaeromyxobacter dehalogenans 2CP-C.</title>
        <authorList>
            <consortium name="US DOE Joint Genome Institute"/>
            <person name="Copeland A."/>
            <person name="Lucas S."/>
            <person name="Lapidus A."/>
            <person name="Barry K."/>
            <person name="Detter J.C."/>
            <person name="Glavina T."/>
            <person name="Hammon N."/>
            <person name="Israni S."/>
            <person name="Pitluck S."/>
            <person name="Brettin T."/>
            <person name="Bruce D."/>
            <person name="Han C."/>
            <person name="Tapia R."/>
            <person name="Gilna P."/>
            <person name="Kiss H."/>
            <person name="Schmutz J."/>
            <person name="Larimer F."/>
            <person name="Land M."/>
            <person name="Kyrpides N."/>
            <person name="Anderson I."/>
            <person name="Sanford R.A."/>
            <person name="Ritalahti K.M."/>
            <person name="Thomas H.S."/>
            <person name="Kirby J.R."/>
            <person name="Zhulin I.B."/>
            <person name="Loeffler F.E."/>
            <person name="Richardson P."/>
        </authorList>
    </citation>
    <scope>NUCLEOTIDE SEQUENCE</scope>
    <source>
        <strain evidence="2">2CP-C</strain>
    </source>
</reference>
<dbReference type="OrthoDB" id="5510182at2"/>
<organism evidence="2 3">
    <name type="scientific">Anaeromyxobacter dehalogenans (strain 2CP-C)</name>
    <dbReference type="NCBI Taxonomy" id="290397"/>
    <lineage>
        <taxon>Bacteria</taxon>
        <taxon>Pseudomonadati</taxon>
        <taxon>Myxococcota</taxon>
        <taxon>Myxococcia</taxon>
        <taxon>Myxococcales</taxon>
        <taxon>Cystobacterineae</taxon>
        <taxon>Anaeromyxobacteraceae</taxon>
        <taxon>Anaeromyxobacter</taxon>
    </lineage>
</organism>
<dbReference type="SUPFAM" id="SSF53335">
    <property type="entry name" value="S-adenosyl-L-methionine-dependent methyltransferases"/>
    <property type="match status" value="1"/>
</dbReference>